<organism evidence="2 3">
    <name type="scientific">Actinocatenispora sera</name>
    <dbReference type="NCBI Taxonomy" id="390989"/>
    <lineage>
        <taxon>Bacteria</taxon>
        <taxon>Bacillati</taxon>
        <taxon>Actinomycetota</taxon>
        <taxon>Actinomycetes</taxon>
        <taxon>Micromonosporales</taxon>
        <taxon>Micromonosporaceae</taxon>
        <taxon>Actinocatenispora</taxon>
    </lineage>
</organism>
<evidence type="ECO:0000313" key="3">
    <source>
        <dbReference type="Proteomes" id="UP000680750"/>
    </source>
</evidence>
<keyword evidence="1" id="KW-0472">Membrane</keyword>
<evidence type="ECO:0000256" key="1">
    <source>
        <dbReference type="SAM" id="Phobius"/>
    </source>
</evidence>
<gene>
    <name evidence="2" type="ORF">Asera_41110</name>
</gene>
<evidence type="ECO:0000313" key="2">
    <source>
        <dbReference type="EMBL" id="BCJ30003.1"/>
    </source>
</evidence>
<proteinExistence type="predicted"/>
<accession>A0A810L3P8</accession>
<dbReference type="Proteomes" id="UP000680750">
    <property type="component" value="Chromosome"/>
</dbReference>
<sequence>MSLIAWVPAPFGQISRSEEMVHMPESARPRTLTARILVLAVLGTLAASFFAVVSPLATTAAHASSIGGSITRSEVMARARDWLDKNVQYSQSSYHQDPSHSKTYRQDCSGFVSMAWHLGSSRTTWTLPDVSTKISKSNLMAGDILDDPNNHTAMFEKWIDKSAGTFWVIEEANPTNDMLHYKWSLSGHTGYGAYRYNKIVNDHTAGHPNTYAPTTVCGAGYYYIGMHNLGYATIYLSWNGSTKKNCVVTLAHNAYGSKSMGAHLAVQNGTSGSDTGSYVSYAGPVRKYAPSACVKWGGSYQSSSWTSAWSHCG</sequence>
<reference evidence="2" key="1">
    <citation type="submission" date="2020-08" db="EMBL/GenBank/DDBJ databases">
        <title>Whole genome shotgun sequence of Actinocatenispora sera NBRC 101916.</title>
        <authorList>
            <person name="Komaki H."/>
            <person name="Tamura T."/>
        </authorList>
    </citation>
    <scope>NUCLEOTIDE SEQUENCE</scope>
    <source>
        <strain evidence="2">NBRC 101916</strain>
    </source>
</reference>
<feature type="transmembrane region" description="Helical" evidence="1">
    <location>
        <begin position="36"/>
        <end position="57"/>
    </location>
</feature>
<protein>
    <submittedName>
        <fullName evidence="2">Uncharacterized protein</fullName>
    </submittedName>
</protein>
<dbReference type="InterPro" id="IPR038765">
    <property type="entry name" value="Papain-like_cys_pep_sf"/>
</dbReference>
<keyword evidence="1" id="KW-0812">Transmembrane</keyword>
<dbReference type="KEGG" id="aser:Asera_41110"/>
<keyword evidence="3" id="KW-1185">Reference proteome</keyword>
<name>A0A810L3P8_9ACTN</name>
<dbReference type="AlphaFoldDB" id="A0A810L3P8"/>
<dbReference type="Gene3D" id="3.90.1720.10">
    <property type="entry name" value="endopeptidase domain like (from Nostoc punctiforme)"/>
    <property type="match status" value="1"/>
</dbReference>
<dbReference type="EMBL" id="AP023354">
    <property type="protein sequence ID" value="BCJ30003.1"/>
    <property type="molecule type" value="Genomic_DNA"/>
</dbReference>
<keyword evidence="1" id="KW-1133">Transmembrane helix</keyword>
<dbReference type="SUPFAM" id="SSF54001">
    <property type="entry name" value="Cysteine proteinases"/>
    <property type="match status" value="1"/>
</dbReference>